<keyword evidence="3" id="KW-1185">Reference proteome</keyword>
<dbReference type="Gene3D" id="1.25.40.10">
    <property type="entry name" value="Tetratricopeptide repeat domain"/>
    <property type="match status" value="1"/>
</dbReference>
<dbReference type="Pfam" id="PF14559">
    <property type="entry name" value="TPR_19"/>
    <property type="match status" value="1"/>
</dbReference>
<feature type="region of interest" description="Disordered" evidence="1">
    <location>
        <begin position="28"/>
        <end position="48"/>
    </location>
</feature>
<name>A0A917CFD3_9GAMM</name>
<comment type="caution">
    <text evidence="2">The sequence shown here is derived from an EMBL/GenBank/DDBJ whole genome shotgun (WGS) entry which is preliminary data.</text>
</comment>
<dbReference type="AlphaFoldDB" id="A0A917CFD3"/>
<dbReference type="SUPFAM" id="SSF48452">
    <property type="entry name" value="TPR-like"/>
    <property type="match status" value="1"/>
</dbReference>
<dbReference type="RefSeq" id="WP_188364134.1">
    <property type="nucleotide sequence ID" value="NZ_BAABJF010000032.1"/>
</dbReference>
<evidence type="ECO:0000313" key="2">
    <source>
        <dbReference type="EMBL" id="GGF87236.1"/>
    </source>
</evidence>
<dbReference type="EMBL" id="BMEO01000002">
    <property type="protein sequence ID" value="GGF87236.1"/>
    <property type="molecule type" value="Genomic_DNA"/>
</dbReference>
<dbReference type="Proteomes" id="UP000605253">
    <property type="component" value="Unassembled WGS sequence"/>
</dbReference>
<reference evidence="2" key="1">
    <citation type="journal article" date="2014" name="Int. J. Syst. Evol. Microbiol.">
        <title>Complete genome sequence of Corynebacterium casei LMG S-19264T (=DSM 44701T), isolated from a smear-ripened cheese.</title>
        <authorList>
            <consortium name="US DOE Joint Genome Institute (JGI-PGF)"/>
            <person name="Walter F."/>
            <person name="Albersmeier A."/>
            <person name="Kalinowski J."/>
            <person name="Ruckert C."/>
        </authorList>
    </citation>
    <scope>NUCLEOTIDE SEQUENCE</scope>
    <source>
        <strain evidence="2">CGMCC 1.12181</strain>
    </source>
</reference>
<proteinExistence type="predicted"/>
<dbReference type="InterPro" id="IPR011990">
    <property type="entry name" value="TPR-like_helical_dom_sf"/>
</dbReference>
<protein>
    <recommendedName>
        <fullName evidence="4">Tetratricopeptide repeat protein</fullName>
    </recommendedName>
</protein>
<evidence type="ECO:0000313" key="3">
    <source>
        <dbReference type="Proteomes" id="UP000605253"/>
    </source>
</evidence>
<reference evidence="2" key="2">
    <citation type="submission" date="2020-09" db="EMBL/GenBank/DDBJ databases">
        <authorList>
            <person name="Sun Q."/>
            <person name="Zhou Y."/>
        </authorList>
    </citation>
    <scope>NUCLEOTIDE SEQUENCE</scope>
    <source>
        <strain evidence="2">CGMCC 1.12181</strain>
    </source>
</reference>
<accession>A0A917CFD3</accession>
<evidence type="ECO:0008006" key="4">
    <source>
        <dbReference type="Google" id="ProtNLM"/>
    </source>
</evidence>
<gene>
    <name evidence="2" type="ORF">GCM10011365_05370</name>
</gene>
<sequence length="154" mass="16788">MNKLIKVTGLIIAVFLLSHCSQRQDSSKAEVKDLSEQPRITGQNEAPDSVRPLLQKADLALREGLTTKAINHLQRALQISPATAEIQQRLAEAYLADGRYRQAAYWADIVVSTGPKSEPLCRQSRQTLALAAEAMGDLPTQAQALAALNDCLQP</sequence>
<evidence type="ECO:0000256" key="1">
    <source>
        <dbReference type="SAM" id="MobiDB-lite"/>
    </source>
</evidence>
<organism evidence="2 3">
    <name type="scientific">Marinicella pacifica</name>
    <dbReference type="NCBI Taxonomy" id="1171543"/>
    <lineage>
        <taxon>Bacteria</taxon>
        <taxon>Pseudomonadati</taxon>
        <taxon>Pseudomonadota</taxon>
        <taxon>Gammaproteobacteria</taxon>
        <taxon>Lysobacterales</taxon>
        <taxon>Marinicellaceae</taxon>
        <taxon>Marinicella</taxon>
    </lineage>
</organism>